<organism evidence="2 3">
    <name type="scientific">Conyzicola nivalis</name>
    <dbReference type="NCBI Taxonomy" id="1477021"/>
    <lineage>
        <taxon>Bacteria</taxon>
        <taxon>Bacillati</taxon>
        <taxon>Actinomycetota</taxon>
        <taxon>Actinomycetes</taxon>
        <taxon>Micrococcales</taxon>
        <taxon>Microbacteriaceae</taxon>
        <taxon>Conyzicola</taxon>
    </lineage>
</organism>
<comment type="caution">
    <text evidence="2">The sequence shown here is derived from an EMBL/GenBank/DDBJ whole genome shotgun (WGS) entry which is preliminary data.</text>
</comment>
<gene>
    <name evidence="2" type="ORF">ABIE21_000264</name>
</gene>
<evidence type="ECO:0000256" key="1">
    <source>
        <dbReference type="SAM" id="Phobius"/>
    </source>
</evidence>
<proteinExistence type="predicted"/>
<feature type="transmembrane region" description="Helical" evidence="1">
    <location>
        <begin position="56"/>
        <end position="78"/>
    </location>
</feature>
<sequence>MIDSRSAEKSAGWWGAFAGLITAVLVAFPVSTAFAFATQPATQRLFGGRLEEASQAGYVAFWWIVTLLFASLPFIVGFGIAKLSDRGIRVLVAVVAVVVIAIVVLGQLFVY</sequence>
<keyword evidence="1" id="KW-0812">Transmembrane</keyword>
<evidence type="ECO:0000313" key="2">
    <source>
        <dbReference type="EMBL" id="MET4580774.1"/>
    </source>
</evidence>
<dbReference type="Proteomes" id="UP001549257">
    <property type="component" value="Unassembled WGS sequence"/>
</dbReference>
<feature type="transmembrane region" description="Helical" evidence="1">
    <location>
        <begin position="12"/>
        <end position="36"/>
    </location>
</feature>
<dbReference type="RefSeq" id="WP_354022985.1">
    <property type="nucleotide sequence ID" value="NZ_JBEPSJ010000001.1"/>
</dbReference>
<reference evidence="2 3" key="1">
    <citation type="submission" date="2024-06" db="EMBL/GenBank/DDBJ databases">
        <title>Sorghum-associated microbial communities from plants grown in Nebraska, USA.</title>
        <authorList>
            <person name="Schachtman D."/>
        </authorList>
    </citation>
    <scope>NUCLEOTIDE SEQUENCE [LARGE SCALE GENOMIC DNA]</scope>
    <source>
        <strain evidence="2 3">2857</strain>
    </source>
</reference>
<dbReference type="EMBL" id="JBEPSJ010000001">
    <property type="protein sequence ID" value="MET4580774.1"/>
    <property type="molecule type" value="Genomic_DNA"/>
</dbReference>
<keyword evidence="3" id="KW-1185">Reference proteome</keyword>
<protein>
    <submittedName>
        <fullName evidence="2">Amino acid transporter</fullName>
    </submittedName>
</protein>
<keyword evidence="1" id="KW-0472">Membrane</keyword>
<accession>A0ABV2QIA6</accession>
<evidence type="ECO:0000313" key="3">
    <source>
        <dbReference type="Proteomes" id="UP001549257"/>
    </source>
</evidence>
<name>A0ABV2QIA6_9MICO</name>
<keyword evidence="1" id="KW-1133">Transmembrane helix</keyword>
<feature type="transmembrane region" description="Helical" evidence="1">
    <location>
        <begin position="90"/>
        <end position="110"/>
    </location>
</feature>